<protein>
    <recommendedName>
        <fullName evidence="4">HNH domain-containing protein</fullName>
    </recommendedName>
</protein>
<feature type="compositionally biased region" description="Low complexity" evidence="1">
    <location>
        <begin position="1"/>
        <end position="37"/>
    </location>
</feature>
<feature type="region of interest" description="Disordered" evidence="1">
    <location>
        <begin position="1"/>
        <end position="43"/>
    </location>
</feature>
<evidence type="ECO:0000256" key="1">
    <source>
        <dbReference type="SAM" id="MobiDB-lite"/>
    </source>
</evidence>
<dbReference type="AlphaFoldDB" id="A0A197KBJ0"/>
<feature type="compositionally biased region" description="Basic and acidic residues" evidence="1">
    <location>
        <begin position="383"/>
        <end position="393"/>
    </location>
</feature>
<feature type="region of interest" description="Disordered" evidence="1">
    <location>
        <begin position="284"/>
        <end position="325"/>
    </location>
</feature>
<sequence>MTKRTATATTATTTTTTPATTPATERAATPIIIPPTANSTASITRTTPASFQTRAALSTTSDIPSTIMDTAAPEQSNEADYIAFEDSESDVEIDLSTAPPKKPVPKVPKHFRKSNAKVYDNISVYAPPDSNLIFRCSQKRANWYISRNLARSLSPTSIHLNFAPAGQGHVNDPYYLEERENKCVICGQETAEVGATMLHVVPEQYRKWFPIKLKSHSSHDIVVACPECNAQWDREAAVVRKTIVGLYKIPLEGVGWIKDHEAGLAKSAAGAVISDWNRLWQEHKDQQQTSTTGGEPGCVKPAAPEEEQSAKDASAELRSKKKAKVKKVNVIPRERMKVLETSVVEWWNNYFKAHKNVSTSESTQQKRELDSEPDSGSPGQEGDEPRKKLKPENDATGTMDVALANPIGSTVELETANKEIVMTPRPKLPSNEIDIPSPPPGHTTEVTSEMLKEALDAQATYKAPDYKEHGQLVMAQVMASSIEYHEEANESEETLHSWREAKPLKNAPEGWRDVHQFIRSWRSEFLKRAKPKHLSAEWRIENPTK</sequence>
<name>A0A197KBJ0_9FUNG</name>
<evidence type="ECO:0000313" key="2">
    <source>
        <dbReference type="EMBL" id="OAQ34051.1"/>
    </source>
</evidence>
<gene>
    <name evidence="2" type="ORF">K457DRAFT_134358</name>
</gene>
<dbReference type="OrthoDB" id="5511684at2759"/>
<accession>A0A197KBJ0</accession>
<feature type="region of interest" description="Disordered" evidence="1">
    <location>
        <begin position="356"/>
        <end position="399"/>
    </location>
</feature>
<proteinExistence type="predicted"/>
<dbReference type="EMBL" id="KV442019">
    <property type="protein sequence ID" value="OAQ34051.1"/>
    <property type="molecule type" value="Genomic_DNA"/>
</dbReference>
<evidence type="ECO:0008006" key="4">
    <source>
        <dbReference type="Google" id="ProtNLM"/>
    </source>
</evidence>
<evidence type="ECO:0000313" key="3">
    <source>
        <dbReference type="Proteomes" id="UP000078512"/>
    </source>
</evidence>
<feature type="region of interest" description="Disordered" evidence="1">
    <location>
        <begin position="426"/>
        <end position="445"/>
    </location>
</feature>
<dbReference type="STRING" id="1314771.A0A197KBJ0"/>
<keyword evidence="3" id="KW-1185">Reference proteome</keyword>
<dbReference type="Proteomes" id="UP000078512">
    <property type="component" value="Unassembled WGS sequence"/>
</dbReference>
<feature type="compositionally biased region" description="Basic and acidic residues" evidence="1">
    <location>
        <begin position="308"/>
        <end position="318"/>
    </location>
</feature>
<reference evidence="2 3" key="1">
    <citation type="submission" date="2016-05" db="EMBL/GenBank/DDBJ databases">
        <title>Genome sequencing reveals origins of a unique bacterial endosymbiosis in the earliest lineages of terrestrial Fungi.</title>
        <authorList>
            <consortium name="DOE Joint Genome Institute"/>
            <person name="Uehling J."/>
            <person name="Gryganskyi A."/>
            <person name="Hameed K."/>
            <person name="Tschaplinski T."/>
            <person name="Misztal P."/>
            <person name="Wu S."/>
            <person name="Desiro A."/>
            <person name="Vande Pol N."/>
            <person name="Du Z.-Y."/>
            <person name="Zienkiewicz A."/>
            <person name="Zienkiewicz K."/>
            <person name="Morin E."/>
            <person name="Tisserant E."/>
            <person name="Splivallo R."/>
            <person name="Hainaut M."/>
            <person name="Henrissat B."/>
            <person name="Ohm R."/>
            <person name="Kuo A."/>
            <person name="Yan J."/>
            <person name="Lipzen A."/>
            <person name="Nolan M."/>
            <person name="Labutti K."/>
            <person name="Barry K."/>
            <person name="Goldstein A."/>
            <person name="Labbe J."/>
            <person name="Schadt C."/>
            <person name="Tuskan G."/>
            <person name="Grigoriev I."/>
            <person name="Martin F."/>
            <person name="Vilgalys R."/>
            <person name="Bonito G."/>
        </authorList>
    </citation>
    <scope>NUCLEOTIDE SEQUENCE [LARGE SCALE GENOMIC DNA]</scope>
    <source>
        <strain evidence="2 3">AG-77</strain>
    </source>
</reference>
<organism evidence="2 3">
    <name type="scientific">Linnemannia elongata AG-77</name>
    <dbReference type="NCBI Taxonomy" id="1314771"/>
    <lineage>
        <taxon>Eukaryota</taxon>
        <taxon>Fungi</taxon>
        <taxon>Fungi incertae sedis</taxon>
        <taxon>Mucoromycota</taxon>
        <taxon>Mortierellomycotina</taxon>
        <taxon>Mortierellomycetes</taxon>
        <taxon>Mortierellales</taxon>
        <taxon>Mortierellaceae</taxon>
        <taxon>Linnemannia</taxon>
    </lineage>
</organism>